<evidence type="ECO:0000256" key="3">
    <source>
        <dbReference type="PIRSR" id="PIRSR606225-1"/>
    </source>
</evidence>
<dbReference type="InterPro" id="IPR006224">
    <property type="entry name" value="PsdUridine_synth_RluA-like_CS"/>
</dbReference>
<comment type="caution">
    <text evidence="6">The sequence shown here is derived from an EMBL/GenBank/DDBJ whole genome shotgun (WGS) entry which is preliminary data.</text>
</comment>
<evidence type="ECO:0000256" key="4">
    <source>
        <dbReference type="RuleBase" id="RU362028"/>
    </source>
</evidence>
<dbReference type="NCBIfam" id="TIGR00005">
    <property type="entry name" value="rluA_subfam"/>
    <property type="match status" value="1"/>
</dbReference>
<evidence type="ECO:0000256" key="2">
    <source>
        <dbReference type="ARBA" id="ARBA00023235"/>
    </source>
</evidence>
<feature type="active site" evidence="3">
    <location>
        <position position="81"/>
    </location>
</feature>
<comment type="function">
    <text evidence="4">Responsible for synthesis of pseudouridine from uracil.</text>
</comment>
<reference evidence="6 7" key="1">
    <citation type="journal article" date="2015" name="Nature">
        <title>rRNA introns, odd ribosomes, and small enigmatic genomes across a large radiation of phyla.</title>
        <authorList>
            <person name="Brown C.T."/>
            <person name="Hug L.A."/>
            <person name="Thomas B.C."/>
            <person name="Sharon I."/>
            <person name="Castelle C.J."/>
            <person name="Singh A."/>
            <person name="Wilkins M.J."/>
            <person name="Williams K.H."/>
            <person name="Banfield J.F."/>
        </authorList>
    </citation>
    <scope>NUCLEOTIDE SEQUENCE [LARGE SCALE GENOMIC DNA]</scope>
</reference>
<dbReference type="PROSITE" id="PS01129">
    <property type="entry name" value="PSI_RLU"/>
    <property type="match status" value="1"/>
</dbReference>
<dbReference type="Proteomes" id="UP000034696">
    <property type="component" value="Unassembled WGS sequence"/>
</dbReference>
<evidence type="ECO:0000313" key="6">
    <source>
        <dbReference type="EMBL" id="KKU04477.1"/>
    </source>
</evidence>
<dbReference type="GO" id="GO:0009982">
    <property type="term" value="F:pseudouridine synthase activity"/>
    <property type="evidence" value="ECO:0007669"/>
    <property type="project" value="InterPro"/>
</dbReference>
<evidence type="ECO:0000313" key="7">
    <source>
        <dbReference type="Proteomes" id="UP000034696"/>
    </source>
</evidence>
<accession>A0A0G1M8P1</accession>
<dbReference type="Gene3D" id="3.30.2350.10">
    <property type="entry name" value="Pseudouridine synthase"/>
    <property type="match status" value="1"/>
</dbReference>
<dbReference type="PANTHER" id="PTHR21600">
    <property type="entry name" value="MITOCHONDRIAL RNA PSEUDOURIDINE SYNTHASE"/>
    <property type="match status" value="1"/>
</dbReference>
<dbReference type="EMBL" id="LCKT01000017">
    <property type="protein sequence ID" value="KKU04477.1"/>
    <property type="molecule type" value="Genomic_DNA"/>
</dbReference>
<dbReference type="PATRIC" id="fig|1618649.3.peg.321"/>
<dbReference type="InterPro" id="IPR020103">
    <property type="entry name" value="PsdUridine_synth_cat_dom_sf"/>
</dbReference>
<dbReference type="PANTHER" id="PTHR21600:SF44">
    <property type="entry name" value="RIBOSOMAL LARGE SUBUNIT PSEUDOURIDINE SYNTHASE D"/>
    <property type="match status" value="1"/>
</dbReference>
<comment type="catalytic activity">
    <reaction evidence="4">
        <text>a uridine in RNA = a pseudouridine in RNA</text>
        <dbReference type="Rhea" id="RHEA:48348"/>
        <dbReference type="Rhea" id="RHEA-COMP:12068"/>
        <dbReference type="Rhea" id="RHEA-COMP:12069"/>
        <dbReference type="ChEBI" id="CHEBI:65314"/>
        <dbReference type="ChEBI" id="CHEBI:65315"/>
    </reaction>
</comment>
<feature type="domain" description="Pseudouridine synthase RsuA/RluA-like" evidence="5">
    <location>
        <begin position="23"/>
        <end position="201"/>
    </location>
</feature>
<keyword evidence="2 4" id="KW-0413">Isomerase</keyword>
<dbReference type="AlphaFoldDB" id="A0A0G1M8P1"/>
<dbReference type="EC" id="5.4.99.-" evidence="4"/>
<gene>
    <name evidence="6" type="ORF">UX06_C0017G0004</name>
</gene>
<evidence type="ECO:0000256" key="1">
    <source>
        <dbReference type="ARBA" id="ARBA00010876"/>
    </source>
</evidence>
<organism evidence="6 7">
    <name type="scientific">Candidatus Giovannonibacteria bacterium GW2011_GWA2_45_21</name>
    <dbReference type="NCBI Taxonomy" id="1618649"/>
    <lineage>
        <taxon>Bacteria</taxon>
        <taxon>Candidatus Giovannoniibacteriota</taxon>
    </lineage>
</organism>
<dbReference type="GO" id="GO:0003723">
    <property type="term" value="F:RNA binding"/>
    <property type="evidence" value="ECO:0007669"/>
    <property type="project" value="InterPro"/>
</dbReference>
<protein>
    <recommendedName>
        <fullName evidence="4">Pseudouridine synthase</fullName>
        <ecNumber evidence="4">5.4.99.-</ecNumber>
    </recommendedName>
</protein>
<dbReference type="InterPro" id="IPR050188">
    <property type="entry name" value="RluA_PseudoU_synthase"/>
</dbReference>
<dbReference type="InterPro" id="IPR006145">
    <property type="entry name" value="PsdUridine_synth_RsuA/RluA"/>
</dbReference>
<dbReference type="InterPro" id="IPR006225">
    <property type="entry name" value="PsdUridine_synth_RluC/D"/>
</dbReference>
<dbReference type="GO" id="GO:0000455">
    <property type="term" value="P:enzyme-directed rRNA pseudouridine synthesis"/>
    <property type="evidence" value="ECO:0007669"/>
    <property type="project" value="TreeGrafter"/>
</dbReference>
<sequence>MNIQIKLEPDFNIPLDVVYEDEDVIVINKQSGISVHPSVSEPSGTIANALIAKYPEIKNVGDPSTDSGQVNLRPGIVHRLDKDTSGLLVIARNQKAFEFLKKEWQEGKVVKKYFALVWGCPKKESGEIVSKLTRSPKDFRKRVVIKPGKKTLAGKLAVTEYKVIKKFSARGGSAFGGKDYSLIEVYPKTGRTHQIRIHMASLGHQIVGDKVYGKKRQAPEGLNRQFLHAHYLSFSLPAQAGLFGRKLAFEADLPDDLKKVLTNSEK</sequence>
<dbReference type="Pfam" id="PF00849">
    <property type="entry name" value="PseudoU_synth_2"/>
    <property type="match status" value="1"/>
</dbReference>
<evidence type="ECO:0000259" key="5">
    <source>
        <dbReference type="Pfam" id="PF00849"/>
    </source>
</evidence>
<dbReference type="CDD" id="cd02869">
    <property type="entry name" value="PseudoU_synth_RluA_like"/>
    <property type="match status" value="1"/>
</dbReference>
<proteinExistence type="inferred from homology"/>
<comment type="similarity">
    <text evidence="1 4">Belongs to the pseudouridine synthase RluA family.</text>
</comment>
<dbReference type="GO" id="GO:0140098">
    <property type="term" value="F:catalytic activity, acting on RNA"/>
    <property type="evidence" value="ECO:0007669"/>
    <property type="project" value="UniProtKB-ARBA"/>
</dbReference>
<dbReference type="SUPFAM" id="SSF55120">
    <property type="entry name" value="Pseudouridine synthase"/>
    <property type="match status" value="1"/>
</dbReference>
<name>A0A0G1M8P1_9BACT</name>